<dbReference type="Proteomes" id="UP000247702">
    <property type="component" value="Unassembled WGS sequence"/>
</dbReference>
<sequence length="477" mass="56233">MSCSKIFSGDSPELTCEILKYLQKDFSTLYSCILVNRLWCRLAIPLLWEDPFSLPFLKYLNTWNIGVYIEKWSAIAFEEDENSDSVSNFKRLVYISLFKIFIENEINLHTFEIEITDCEYNYFDNILELILQNVNFISNIKNLYLYVGSPMGFSYHNDNNQLIKNHISQIINSHQNLKKIAFCYDYYSLYQSFLLSKEFNCSNTLKSIIFYYVDFHGLTNLSETFEQLNVLESVHIIECLSLNNSFVQKVINLSKPFKLKTLFISDISQIDSLDLLLQKSGDYLKNFGFTPEYNSSLSLQLKLLELIIKYCKNINYLYLSGIVNQIVYLIFDLIENIKHNLNYLTISSWKNDTEPDCYSTILRNLGQKLPSKLEYLELNLPVKKNDFEVFLNNSQDIFIKKFLIYNQEGEDILPSMKECIMKKKRFEYLSIYDSVIRVGRDLSLLDNEVREFSLYNIKVQSYRNLVIGTYHFIRDND</sequence>
<proteinExistence type="predicted"/>
<evidence type="ECO:0000313" key="1">
    <source>
        <dbReference type="EMBL" id="GBB92850.1"/>
    </source>
</evidence>
<dbReference type="Proteomes" id="UP000615446">
    <property type="component" value="Unassembled WGS sequence"/>
</dbReference>
<accession>A0A2Z6QS32</accession>
<reference evidence="2" key="2">
    <citation type="submission" date="2019-10" db="EMBL/GenBank/DDBJ databases">
        <title>Conservation and host-specific expression of non-tandemly repeated heterogenous ribosome RNA gene in arbuscular mycorrhizal fungi.</title>
        <authorList>
            <person name="Maeda T."/>
            <person name="Kobayashi Y."/>
            <person name="Nakagawa T."/>
            <person name="Ezawa T."/>
            <person name="Yamaguchi K."/>
            <person name="Bino T."/>
            <person name="Nishimoto Y."/>
            <person name="Shigenobu S."/>
            <person name="Kawaguchi M."/>
        </authorList>
    </citation>
    <scope>NUCLEOTIDE SEQUENCE</scope>
    <source>
        <strain evidence="2">HR1</strain>
    </source>
</reference>
<dbReference type="AlphaFoldDB" id="A0A2Z6QS32"/>
<comment type="caution">
    <text evidence="1">The sequence shown here is derived from an EMBL/GenBank/DDBJ whole genome shotgun (WGS) entry which is preliminary data.</text>
</comment>
<keyword evidence="3" id="KW-1185">Reference proteome</keyword>
<dbReference type="EMBL" id="BEXD01001187">
    <property type="protein sequence ID" value="GBB92850.1"/>
    <property type="molecule type" value="Genomic_DNA"/>
</dbReference>
<protein>
    <submittedName>
        <fullName evidence="1">Uncharacterized protein</fullName>
    </submittedName>
</protein>
<reference evidence="1 3" key="1">
    <citation type="submission" date="2017-11" db="EMBL/GenBank/DDBJ databases">
        <title>The genome of Rhizophagus clarus HR1 reveals common genetic basis of auxotrophy among arbuscular mycorrhizal fungi.</title>
        <authorList>
            <person name="Kobayashi Y."/>
        </authorList>
    </citation>
    <scope>NUCLEOTIDE SEQUENCE [LARGE SCALE GENOMIC DNA]</scope>
    <source>
        <strain evidence="1 3">HR1</strain>
    </source>
</reference>
<organism evidence="1 3">
    <name type="scientific">Rhizophagus clarus</name>
    <dbReference type="NCBI Taxonomy" id="94130"/>
    <lineage>
        <taxon>Eukaryota</taxon>
        <taxon>Fungi</taxon>
        <taxon>Fungi incertae sedis</taxon>
        <taxon>Mucoromycota</taxon>
        <taxon>Glomeromycotina</taxon>
        <taxon>Glomeromycetes</taxon>
        <taxon>Glomerales</taxon>
        <taxon>Glomeraceae</taxon>
        <taxon>Rhizophagus</taxon>
    </lineage>
</organism>
<dbReference type="OrthoDB" id="2338937at2759"/>
<evidence type="ECO:0000313" key="2">
    <source>
        <dbReference type="EMBL" id="GES94940.1"/>
    </source>
</evidence>
<evidence type="ECO:0000313" key="3">
    <source>
        <dbReference type="Proteomes" id="UP000247702"/>
    </source>
</evidence>
<gene>
    <name evidence="2" type="ORF">RCL2_002163400</name>
    <name evidence="1" type="ORF">RclHR1_20660003</name>
</gene>
<dbReference type="STRING" id="94130.A0A2Z6QS32"/>
<name>A0A2Z6QS32_9GLOM</name>
<dbReference type="EMBL" id="BLAL01000239">
    <property type="protein sequence ID" value="GES94940.1"/>
    <property type="molecule type" value="Genomic_DNA"/>
</dbReference>